<accession>A0A6H5HK92</accession>
<dbReference type="GO" id="GO:0055080">
    <property type="term" value="P:monoatomic cation homeostasis"/>
    <property type="evidence" value="ECO:0007669"/>
    <property type="project" value="TreeGrafter"/>
</dbReference>
<dbReference type="PANTHER" id="PTHR31781">
    <property type="entry name" value="UNC80"/>
    <property type="match status" value="1"/>
</dbReference>
<dbReference type="GO" id="GO:0034703">
    <property type="term" value="C:cation channel complex"/>
    <property type="evidence" value="ECO:0007669"/>
    <property type="project" value="TreeGrafter"/>
</dbReference>
<evidence type="ECO:0000259" key="1">
    <source>
        <dbReference type="Pfam" id="PF19424"/>
    </source>
</evidence>
<dbReference type="PANTHER" id="PTHR31781:SF1">
    <property type="entry name" value="PROTEIN UNC-80 HOMOLOG"/>
    <property type="match status" value="1"/>
</dbReference>
<dbReference type="Pfam" id="PF20262">
    <property type="entry name" value="UNC80_C"/>
    <property type="match status" value="2"/>
</dbReference>
<dbReference type="InterPro" id="IPR045852">
    <property type="entry name" value="UNC80_central"/>
</dbReference>
<keyword evidence="4" id="KW-1185">Reference proteome</keyword>
<evidence type="ECO:0000259" key="2">
    <source>
        <dbReference type="Pfam" id="PF20262"/>
    </source>
</evidence>
<dbReference type="OrthoDB" id="5584001at2759"/>
<dbReference type="Pfam" id="PF19424">
    <property type="entry name" value="UNC80"/>
    <property type="match status" value="1"/>
</dbReference>
<evidence type="ECO:0000313" key="3">
    <source>
        <dbReference type="EMBL" id="CAB0018274.1"/>
    </source>
</evidence>
<feature type="non-terminal residue" evidence="3">
    <location>
        <position position="216"/>
    </location>
</feature>
<proteinExistence type="predicted"/>
<protein>
    <submittedName>
        <fullName evidence="3">Uncharacterized protein</fullName>
    </submittedName>
</protein>
<sequence length="216" mass="24454">MALQAREDKKRLERENFMVTTIPVTIQAAYEPSLHHGAGDDHDEVAGVDEEAVDGQGRNTSHHIHAAQSLFPSCLCSAVIQIINLLDDAAVTSDGCAVYEVAYQVSLVCHISPTTAYHIFGRTIDFINSWNSQVIWNCLVEDSALFLRYILERLTRDNQELMFKVLRHLIRFVPKLPQQAAFTLYNYIIGYVMFYVRSPHEEGQKLIGAALSILWM</sequence>
<evidence type="ECO:0000313" key="4">
    <source>
        <dbReference type="Proteomes" id="UP000479000"/>
    </source>
</evidence>
<dbReference type="EMBL" id="CADCXU010032436">
    <property type="protein sequence ID" value="CAB0018274.1"/>
    <property type="molecule type" value="Genomic_DNA"/>
</dbReference>
<dbReference type="InterPro" id="IPR046460">
    <property type="entry name" value="UNC80_C"/>
</dbReference>
<organism evidence="3 4">
    <name type="scientific">Nesidiocoris tenuis</name>
    <dbReference type="NCBI Taxonomy" id="355587"/>
    <lineage>
        <taxon>Eukaryota</taxon>
        <taxon>Metazoa</taxon>
        <taxon>Ecdysozoa</taxon>
        <taxon>Arthropoda</taxon>
        <taxon>Hexapoda</taxon>
        <taxon>Insecta</taxon>
        <taxon>Pterygota</taxon>
        <taxon>Neoptera</taxon>
        <taxon>Paraneoptera</taxon>
        <taxon>Hemiptera</taxon>
        <taxon>Heteroptera</taxon>
        <taxon>Panheteroptera</taxon>
        <taxon>Cimicomorpha</taxon>
        <taxon>Miridae</taxon>
        <taxon>Dicyphina</taxon>
        <taxon>Nesidiocoris</taxon>
    </lineage>
</organism>
<dbReference type="GO" id="GO:0030424">
    <property type="term" value="C:axon"/>
    <property type="evidence" value="ECO:0007669"/>
    <property type="project" value="TreeGrafter"/>
</dbReference>
<feature type="domain" description="Protein UNC80 C-terminal" evidence="2">
    <location>
        <begin position="59"/>
        <end position="112"/>
    </location>
</feature>
<name>A0A6H5HK92_9HEMI</name>
<dbReference type="Proteomes" id="UP000479000">
    <property type="component" value="Unassembled WGS sequence"/>
</dbReference>
<reference evidence="3 4" key="1">
    <citation type="submission" date="2020-02" db="EMBL/GenBank/DDBJ databases">
        <authorList>
            <person name="Ferguson B K."/>
        </authorList>
    </citation>
    <scope>NUCLEOTIDE SEQUENCE [LARGE SCALE GENOMIC DNA]</scope>
</reference>
<feature type="domain" description="Protein UNC80 central region" evidence="1">
    <location>
        <begin position="1"/>
        <end position="41"/>
    </location>
</feature>
<feature type="domain" description="Protein UNC80 C-terminal" evidence="2">
    <location>
        <begin position="132"/>
        <end position="216"/>
    </location>
</feature>
<dbReference type="AlphaFoldDB" id="A0A6H5HK92"/>
<gene>
    <name evidence="3" type="ORF">NTEN_LOCUS22183</name>
</gene>
<dbReference type="GO" id="GO:0005261">
    <property type="term" value="F:monoatomic cation channel activity"/>
    <property type="evidence" value="ECO:0007669"/>
    <property type="project" value="TreeGrafter"/>
</dbReference>